<dbReference type="RefSeq" id="WP_204698275.1">
    <property type="nucleotide sequence ID" value="NZ_JAFBEC010000007.1"/>
</dbReference>
<dbReference type="Pfam" id="PF00512">
    <property type="entry name" value="HisKA"/>
    <property type="match status" value="1"/>
</dbReference>
<dbReference type="Pfam" id="PF02518">
    <property type="entry name" value="HATPase_c"/>
    <property type="match status" value="1"/>
</dbReference>
<dbReference type="InterPro" id="IPR035965">
    <property type="entry name" value="PAS-like_dom_sf"/>
</dbReference>
<organism evidence="17 18">
    <name type="scientific">Geomicrobium sediminis</name>
    <dbReference type="NCBI Taxonomy" id="1347788"/>
    <lineage>
        <taxon>Bacteria</taxon>
        <taxon>Bacillati</taxon>
        <taxon>Bacillota</taxon>
        <taxon>Bacilli</taxon>
        <taxon>Bacillales</taxon>
        <taxon>Geomicrobium</taxon>
    </lineage>
</organism>
<dbReference type="InterPro" id="IPR003594">
    <property type="entry name" value="HATPase_dom"/>
</dbReference>
<dbReference type="InterPro" id="IPR036890">
    <property type="entry name" value="HATPase_C_sf"/>
</dbReference>
<evidence type="ECO:0000256" key="1">
    <source>
        <dbReference type="ARBA" id="ARBA00000085"/>
    </source>
</evidence>
<dbReference type="Gene3D" id="1.10.287.130">
    <property type="match status" value="1"/>
</dbReference>
<dbReference type="PROSITE" id="PS50109">
    <property type="entry name" value="HIS_KIN"/>
    <property type="match status" value="1"/>
</dbReference>
<gene>
    <name evidence="17" type="ORF">JOD17_002666</name>
</gene>
<evidence type="ECO:0000256" key="5">
    <source>
        <dbReference type="ARBA" id="ARBA00022553"/>
    </source>
</evidence>
<evidence type="ECO:0000259" key="16">
    <source>
        <dbReference type="PROSITE" id="PS50885"/>
    </source>
</evidence>
<evidence type="ECO:0000256" key="8">
    <source>
        <dbReference type="ARBA" id="ARBA00022741"/>
    </source>
</evidence>
<keyword evidence="5" id="KW-0597">Phosphoprotein</keyword>
<evidence type="ECO:0000313" key="17">
    <source>
        <dbReference type="EMBL" id="MBM7633572.1"/>
    </source>
</evidence>
<evidence type="ECO:0000259" key="15">
    <source>
        <dbReference type="PROSITE" id="PS50109"/>
    </source>
</evidence>
<feature type="transmembrane region" description="Helical" evidence="14">
    <location>
        <begin position="175"/>
        <end position="196"/>
    </location>
</feature>
<keyword evidence="10" id="KW-0067">ATP-binding</keyword>
<evidence type="ECO:0000256" key="9">
    <source>
        <dbReference type="ARBA" id="ARBA00022777"/>
    </source>
</evidence>
<dbReference type="InterPro" id="IPR003661">
    <property type="entry name" value="HisK_dim/P_dom"/>
</dbReference>
<dbReference type="SMART" id="SM00387">
    <property type="entry name" value="HATPase_c"/>
    <property type="match status" value="1"/>
</dbReference>
<keyword evidence="4" id="KW-1003">Cell membrane</keyword>
<dbReference type="SUPFAM" id="SSF55874">
    <property type="entry name" value="ATPase domain of HSP90 chaperone/DNA topoisomerase II/histidine kinase"/>
    <property type="match status" value="1"/>
</dbReference>
<dbReference type="SUPFAM" id="SSF55785">
    <property type="entry name" value="PYP-like sensor domain (PAS domain)"/>
    <property type="match status" value="1"/>
</dbReference>
<evidence type="ECO:0000256" key="6">
    <source>
        <dbReference type="ARBA" id="ARBA00022679"/>
    </source>
</evidence>
<dbReference type="Gene3D" id="3.30.450.20">
    <property type="entry name" value="PAS domain"/>
    <property type="match status" value="1"/>
</dbReference>
<dbReference type="InterPro" id="IPR005467">
    <property type="entry name" value="His_kinase_dom"/>
</dbReference>
<proteinExistence type="predicted"/>
<feature type="domain" description="HAMP" evidence="16">
    <location>
        <begin position="196"/>
        <end position="248"/>
    </location>
</feature>
<evidence type="ECO:0000313" key="18">
    <source>
        <dbReference type="Proteomes" id="UP000741863"/>
    </source>
</evidence>
<keyword evidence="12" id="KW-0902">Two-component regulatory system</keyword>
<reference evidence="17 18" key="1">
    <citation type="submission" date="2021-01" db="EMBL/GenBank/DDBJ databases">
        <title>Genomic Encyclopedia of Type Strains, Phase IV (KMG-IV): sequencing the most valuable type-strain genomes for metagenomic binning, comparative biology and taxonomic classification.</title>
        <authorList>
            <person name="Goeker M."/>
        </authorList>
    </citation>
    <scope>NUCLEOTIDE SEQUENCE [LARGE SCALE GENOMIC DNA]</scope>
    <source>
        <strain evidence="17 18">DSM 25540</strain>
    </source>
</reference>
<evidence type="ECO:0000256" key="11">
    <source>
        <dbReference type="ARBA" id="ARBA00022989"/>
    </source>
</evidence>
<keyword evidence="6 17" id="KW-0808">Transferase</keyword>
<dbReference type="InterPro" id="IPR050351">
    <property type="entry name" value="BphY/WalK/GraS-like"/>
</dbReference>
<dbReference type="EMBL" id="JAFBEC010000007">
    <property type="protein sequence ID" value="MBM7633572.1"/>
    <property type="molecule type" value="Genomic_DNA"/>
</dbReference>
<dbReference type="Pfam" id="PF18698">
    <property type="entry name" value="HisK_sensor"/>
    <property type="match status" value="1"/>
</dbReference>
<keyword evidence="13 14" id="KW-0472">Membrane</keyword>
<dbReference type="CDD" id="cd00075">
    <property type="entry name" value="HATPase"/>
    <property type="match status" value="1"/>
</dbReference>
<accession>A0ABS2PE57</accession>
<evidence type="ECO:0000256" key="13">
    <source>
        <dbReference type="ARBA" id="ARBA00023136"/>
    </source>
</evidence>
<dbReference type="PRINTS" id="PR00344">
    <property type="entry name" value="BCTRLSENSOR"/>
</dbReference>
<keyword evidence="9 17" id="KW-0418">Kinase</keyword>
<evidence type="ECO:0000256" key="3">
    <source>
        <dbReference type="ARBA" id="ARBA00012438"/>
    </source>
</evidence>
<keyword evidence="7 14" id="KW-0812">Transmembrane</keyword>
<dbReference type="CDD" id="cd00082">
    <property type="entry name" value="HisKA"/>
    <property type="match status" value="1"/>
</dbReference>
<evidence type="ECO:0000256" key="2">
    <source>
        <dbReference type="ARBA" id="ARBA00004651"/>
    </source>
</evidence>
<dbReference type="Proteomes" id="UP000741863">
    <property type="component" value="Unassembled WGS sequence"/>
</dbReference>
<keyword evidence="11 14" id="KW-1133">Transmembrane helix</keyword>
<dbReference type="Gene3D" id="3.30.565.10">
    <property type="entry name" value="Histidine kinase-like ATPase, C-terminal domain"/>
    <property type="match status" value="1"/>
</dbReference>
<dbReference type="InterPro" id="IPR036097">
    <property type="entry name" value="HisK_dim/P_sf"/>
</dbReference>
<dbReference type="PANTHER" id="PTHR42878">
    <property type="entry name" value="TWO-COMPONENT HISTIDINE KINASE"/>
    <property type="match status" value="1"/>
</dbReference>
<name>A0ABS2PE57_9BACL</name>
<comment type="catalytic activity">
    <reaction evidence="1">
        <text>ATP + protein L-histidine = ADP + protein N-phospho-L-histidine.</text>
        <dbReference type="EC" id="2.7.13.3"/>
    </reaction>
</comment>
<dbReference type="SMART" id="SM00304">
    <property type="entry name" value="HAMP"/>
    <property type="match status" value="1"/>
</dbReference>
<evidence type="ECO:0000256" key="4">
    <source>
        <dbReference type="ARBA" id="ARBA00022475"/>
    </source>
</evidence>
<dbReference type="SUPFAM" id="SSF158472">
    <property type="entry name" value="HAMP domain-like"/>
    <property type="match status" value="1"/>
</dbReference>
<keyword evidence="8" id="KW-0547">Nucleotide-binding</keyword>
<dbReference type="InterPro" id="IPR041328">
    <property type="entry name" value="HisK_sensor"/>
</dbReference>
<dbReference type="SMART" id="SM00388">
    <property type="entry name" value="HisKA"/>
    <property type="match status" value="1"/>
</dbReference>
<comment type="subcellular location">
    <subcellularLocation>
        <location evidence="2">Cell membrane</location>
        <topology evidence="2">Multi-pass membrane protein</topology>
    </subcellularLocation>
</comment>
<dbReference type="GO" id="GO:0004673">
    <property type="term" value="F:protein histidine kinase activity"/>
    <property type="evidence" value="ECO:0007669"/>
    <property type="project" value="UniProtKB-EC"/>
</dbReference>
<dbReference type="PROSITE" id="PS50885">
    <property type="entry name" value="HAMP"/>
    <property type="match status" value="1"/>
</dbReference>
<evidence type="ECO:0000256" key="14">
    <source>
        <dbReference type="SAM" id="Phobius"/>
    </source>
</evidence>
<evidence type="ECO:0000256" key="10">
    <source>
        <dbReference type="ARBA" id="ARBA00022840"/>
    </source>
</evidence>
<feature type="domain" description="Histidine kinase" evidence="15">
    <location>
        <begin position="369"/>
        <end position="587"/>
    </location>
</feature>
<dbReference type="EC" id="2.7.13.3" evidence="3"/>
<protein>
    <recommendedName>
        <fullName evidence="3">histidine kinase</fullName>
        <ecNumber evidence="3">2.7.13.3</ecNumber>
    </recommendedName>
</protein>
<dbReference type="InterPro" id="IPR003660">
    <property type="entry name" value="HAMP_dom"/>
</dbReference>
<sequence length="591" mass="67101">MIWRSIVGKLWITILMLVTAVLGILAILLFQFFENFHLSQVEDELSNHASFIVATIEQGEGQPQSFRSVRQLEHAHGMKVVIFRENIPYWTTDPAVEESNYIPPLFFANHQTFEAVFEGERQVISPIAYEQPGDEQPSEYIVVGAPAYTQNDQFAIFLYNSLDLMDETTAETKRIILLAAGIGLILTTFFAFFLSSRVTAPLRKMRQVTLEVAKGKFDTSVPMLTHDEIGQLAIAFNRMRRQLNNNINALNYEKAQLTRILSSMADGVITLNRRGDMVVTNPPAERFLEAYAYENDENQGLPERLQLLFQKVVTHEEEEWVELSVQGRTYASLMTPLYDEDHVRGVVLVIRDMTEERQHDKLRKDFIANVSHELRTPIAMLQGYSEALLDHVAETEEEKEEMTRIIYDESLRMGRLVNELLDLARMESGNITLIKQDFEVVQLAKKVHQKFQQMAKDAELDLHFDSSEEEAIIYADPDRIEQVLTNLYSNAVRHTESGGSITCSMTSTNETVKIHITDTGTGIPESDLPFVFERFYKADKARTRGNAGTGLGLAIVKNIIESHGGEIVVQSKEGMGTTFTITLHKALERKD</sequence>
<dbReference type="Gene3D" id="6.10.340.10">
    <property type="match status" value="1"/>
</dbReference>
<evidence type="ECO:0000256" key="12">
    <source>
        <dbReference type="ARBA" id="ARBA00023012"/>
    </source>
</evidence>
<feature type="transmembrane region" description="Helical" evidence="14">
    <location>
        <begin position="12"/>
        <end position="33"/>
    </location>
</feature>
<keyword evidence="18" id="KW-1185">Reference proteome</keyword>
<dbReference type="Pfam" id="PF00672">
    <property type="entry name" value="HAMP"/>
    <property type="match status" value="1"/>
</dbReference>
<comment type="caution">
    <text evidence="17">The sequence shown here is derived from an EMBL/GenBank/DDBJ whole genome shotgun (WGS) entry which is preliminary data.</text>
</comment>
<evidence type="ECO:0000256" key="7">
    <source>
        <dbReference type="ARBA" id="ARBA00022692"/>
    </source>
</evidence>
<dbReference type="PANTHER" id="PTHR42878:SF3">
    <property type="entry name" value="HISTIDINE PROTEIN KINASE SAES"/>
    <property type="match status" value="1"/>
</dbReference>
<dbReference type="InterPro" id="IPR004358">
    <property type="entry name" value="Sig_transdc_His_kin-like_C"/>
</dbReference>
<dbReference type="SUPFAM" id="SSF47384">
    <property type="entry name" value="Homodimeric domain of signal transducing histidine kinase"/>
    <property type="match status" value="1"/>
</dbReference>
<dbReference type="CDD" id="cd06225">
    <property type="entry name" value="HAMP"/>
    <property type="match status" value="1"/>
</dbReference>